<dbReference type="SUPFAM" id="SSF55298">
    <property type="entry name" value="YjgF-like"/>
    <property type="match status" value="1"/>
</dbReference>
<evidence type="ECO:0000313" key="2">
    <source>
        <dbReference type="Proteomes" id="UP000006158"/>
    </source>
</evidence>
<dbReference type="InterPro" id="IPR035959">
    <property type="entry name" value="RutC-like_sf"/>
</dbReference>
<dbReference type="Pfam" id="PF01042">
    <property type="entry name" value="Ribonuc_L-PSP"/>
    <property type="match status" value="1"/>
</dbReference>
<dbReference type="InterPro" id="IPR013813">
    <property type="entry name" value="Endoribo_LPSP/chorism_mut-like"/>
</dbReference>
<name>I7GB89_MYCS2</name>
<dbReference type="CDD" id="cd02199">
    <property type="entry name" value="YjgF_YER057c_UK114_like_1"/>
    <property type="match status" value="1"/>
</dbReference>
<reference evidence="1 2" key="1">
    <citation type="journal article" date="2007" name="Genome Biol.">
        <title>Interrupted coding sequences in Mycobacterium smegmatis: authentic mutations or sequencing errors?</title>
        <authorList>
            <person name="Deshayes C."/>
            <person name="Perrodou E."/>
            <person name="Gallien S."/>
            <person name="Euphrasie D."/>
            <person name="Schaeffer C."/>
            <person name="Van-Dorsselaer A."/>
            <person name="Poch O."/>
            <person name="Lecompte O."/>
            <person name="Reyrat J.M."/>
        </authorList>
    </citation>
    <scope>NUCLEOTIDE SEQUENCE [LARGE SCALE GENOMIC DNA]</scope>
    <source>
        <strain evidence="2">ATCC 700084 / mc(2)155</strain>
    </source>
</reference>
<dbReference type="PANTHER" id="PTHR43760:SF1">
    <property type="entry name" value="ENDORIBONUCLEASE L-PSP_CHORISMATE MUTASE-LIKE DOMAIN-CONTAINING PROTEIN"/>
    <property type="match status" value="1"/>
</dbReference>
<dbReference type="Gene3D" id="3.30.1330.40">
    <property type="entry name" value="RutC-like"/>
    <property type="match status" value="1"/>
</dbReference>
<organism evidence="1 2">
    <name type="scientific">Mycolicibacterium smegmatis (strain ATCC 700084 / mc(2)155)</name>
    <name type="common">Mycobacterium smegmatis</name>
    <dbReference type="NCBI Taxonomy" id="246196"/>
    <lineage>
        <taxon>Bacteria</taxon>
        <taxon>Bacillati</taxon>
        <taxon>Actinomycetota</taxon>
        <taxon>Actinomycetes</taxon>
        <taxon>Mycobacteriales</taxon>
        <taxon>Mycobacteriaceae</taxon>
        <taxon>Mycolicibacterium</taxon>
    </lineage>
</organism>
<gene>
    <name evidence="1" type="ordered locus">MSMEI_3963</name>
</gene>
<sequence length="150" mass="15573">MNETRTSPVPQGDYRSAVRHETVIYTAGMTPRDNGELIDIGVVGANIDVDRARSAARHAATNAAFAAESGLLPGEAIAQVLRMTVFVASVPTFTEHSRVADAASEVLRGRYGDEALGARTAVGVACLPGGAPVEIELTVGIGVADRRAST</sequence>
<dbReference type="Proteomes" id="UP000006158">
    <property type="component" value="Chromosome"/>
</dbReference>
<dbReference type="InterPro" id="IPR006175">
    <property type="entry name" value="YjgF/YER057c/UK114"/>
</dbReference>
<dbReference type="AlphaFoldDB" id="I7GB89"/>
<dbReference type="PANTHER" id="PTHR43760">
    <property type="entry name" value="ENDORIBONUCLEASE-RELATED"/>
    <property type="match status" value="1"/>
</dbReference>
<dbReference type="EMBL" id="CP001663">
    <property type="protein sequence ID" value="AFP40421.1"/>
    <property type="molecule type" value="Genomic_DNA"/>
</dbReference>
<proteinExistence type="predicted"/>
<dbReference type="KEGG" id="msg:MSMEI_3963"/>
<accession>I7GB89</accession>
<reference evidence="1 2" key="2">
    <citation type="journal article" date="2009" name="Genome Res.">
        <title>Ortho-proteogenomics: multiple proteomes investigation through orthology and a new MS-based protocol.</title>
        <authorList>
            <person name="Gallien S."/>
            <person name="Perrodou E."/>
            <person name="Carapito C."/>
            <person name="Deshayes C."/>
            <person name="Reyrat J.M."/>
            <person name="Van Dorsselaer A."/>
            <person name="Poch O."/>
            <person name="Schaeffer C."/>
            <person name="Lecompte O."/>
        </authorList>
    </citation>
    <scope>NUCLEOTIDE SEQUENCE [LARGE SCALE GENOMIC DNA]</scope>
    <source>
        <strain evidence="2">ATCC 700084 / mc(2)155</strain>
    </source>
</reference>
<protein>
    <submittedName>
        <fullName evidence="1">Endoribonuclease L-PSP</fullName>
    </submittedName>
</protein>
<evidence type="ECO:0000313" key="1">
    <source>
        <dbReference type="EMBL" id="AFP40421.1"/>
    </source>
</evidence>
<dbReference type="PATRIC" id="fig|246196.56.peg.4063"/>
<dbReference type="KEGG" id="msb:LJ00_20145"/>